<evidence type="ECO:0000256" key="2">
    <source>
        <dbReference type="ARBA" id="ARBA00004173"/>
    </source>
</evidence>
<dbReference type="Pfam" id="PF23291">
    <property type="entry name" value="KOW4_SPT5"/>
    <property type="match status" value="1"/>
</dbReference>
<dbReference type="PANTHER" id="PTHR11125">
    <property type="entry name" value="SUPPRESSOR OF TY 5"/>
    <property type="match status" value="1"/>
</dbReference>
<dbReference type="SUPFAM" id="SSF53335">
    <property type="entry name" value="S-adenosyl-L-methionine-dependent methyltransferases"/>
    <property type="match status" value="1"/>
</dbReference>
<dbReference type="InterPro" id="IPR006645">
    <property type="entry name" value="NGN-like_dom"/>
</dbReference>
<dbReference type="Pfam" id="PF00467">
    <property type="entry name" value="KOW"/>
    <property type="match status" value="1"/>
</dbReference>
<dbReference type="FunFam" id="2.30.30.30:FF:000016">
    <property type="entry name" value="Transcription elongation factor SPT5"/>
    <property type="match status" value="1"/>
</dbReference>
<dbReference type="InterPro" id="IPR039385">
    <property type="entry name" value="NGN_Euk"/>
</dbReference>
<dbReference type="Pfam" id="PF23288">
    <property type="entry name" value="KOW6_SPT5"/>
    <property type="match status" value="1"/>
</dbReference>
<keyword evidence="13" id="KW-0804">Transcription</keyword>
<dbReference type="GO" id="GO:0006357">
    <property type="term" value="P:regulation of transcription by RNA polymerase II"/>
    <property type="evidence" value="ECO:0007669"/>
    <property type="project" value="InterPro"/>
</dbReference>
<dbReference type="GO" id="GO:0032259">
    <property type="term" value="P:methylation"/>
    <property type="evidence" value="ECO:0007669"/>
    <property type="project" value="UniProtKB-KW"/>
</dbReference>
<dbReference type="InterPro" id="IPR007523">
    <property type="entry name" value="NDUFAF3/AAMDC"/>
</dbReference>
<evidence type="ECO:0000256" key="14">
    <source>
        <dbReference type="ARBA" id="ARBA00023242"/>
    </source>
</evidence>
<organism evidence="21">
    <name type="scientific">Culicoides sonorensis</name>
    <name type="common">Biting midge</name>
    <dbReference type="NCBI Taxonomy" id="179676"/>
    <lineage>
        <taxon>Eukaryota</taxon>
        <taxon>Metazoa</taxon>
        <taxon>Ecdysozoa</taxon>
        <taxon>Arthropoda</taxon>
        <taxon>Hexapoda</taxon>
        <taxon>Insecta</taxon>
        <taxon>Pterygota</taxon>
        <taxon>Neoptera</taxon>
        <taxon>Endopterygota</taxon>
        <taxon>Diptera</taxon>
        <taxon>Nematocera</taxon>
        <taxon>Chironomoidea</taxon>
        <taxon>Ceratopogonidae</taxon>
        <taxon>Ceratopogoninae</taxon>
        <taxon>Culicoides</taxon>
        <taxon>Monoculicoides</taxon>
    </lineage>
</organism>
<dbReference type="Gene3D" id="3.30.70.940">
    <property type="entry name" value="NusG, N-terminal domain"/>
    <property type="match status" value="1"/>
</dbReference>
<keyword evidence="8 16" id="KW-0949">S-adenosyl-L-methionine</keyword>
<dbReference type="GO" id="GO:0032044">
    <property type="term" value="C:DSIF complex"/>
    <property type="evidence" value="ECO:0007669"/>
    <property type="project" value="TreeGrafter"/>
</dbReference>
<dbReference type="HAMAP" id="MF_03044">
    <property type="entry name" value="BMT2"/>
    <property type="match status" value="1"/>
</dbReference>
<dbReference type="Gene3D" id="2.30.30.30">
    <property type="match status" value="3"/>
</dbReference>
<feature type="binding site" evidence="16">
    <location>
        <position position="382"/>
    </location>
    <ligand>
        <name>S-adenosyl-L-methionine</name>
        <dbReference type="ChEBI" id="CHEBI:59789"/>
    </ligand>
</feature>
<dbReference type="OMA" id="FIDDTRD"/>
<feature type="domain" description="Spt5 C-terminal" evidence="20">
    <location>
        <begin position="1295"/>
        <end position="1406"/>
    </location>
</feature>
<evidence type="ECO:0000256" key="8">
    <source>
        <dbReference type="ARBA" id="ARBA00022691"/>
    </source>
</evidence>
<dbReference type="InterPro" id="IPR005100">
    <property type="entry name" value="NGN-domain"/>
</dbReference>
<keyword evidence="7 16" id="KW-0808">Transferase</keyword>
<dbReference type="CDD" id="cd06085">
    <property type="entry name" value="KOW_Spt5_5"/>
    <property type="match status" value="1"/>
</dbReference>
<dbReference type="GO" id="GO:0032981">
    <property type="term" value="P:mitochondrial respiratory chain complex I assembly"/>
    <property type="evidence" value="ECO:0007669"/>
    <property type="project" value="InterPro"/>
</dbReference>
<evidence type="ECO:0000256" key="3">
    <source>
        <dbReference type="ARBA" id="ARBA00006956"/>
    </source>
</evidence>
<feature type="domain" description="KOW" evidence="19">
    <location>
        <begin position="787"/>
        <end position="814"/>
    </location>
</feature>
<dbReference type="SUPFAM" id="SSF50104">
    <property type="entry name" value="Translation proteins SH3-like domain"/>
    <property type="match status" value="1"/>
</dbReference>
<feature type="region of interest" description="Disordered" evidence="17">
    <location>
        <begin position="1274"/>
        <end position="1446"/>
    </location>
</feature>
<evidence type="ECO:0000256" key="15">
    <source>
        <dbReference type="ARBA" id="ARBA00049984"/>
    </source>
</evidence>
<evidence type="ECO:0000259" key="20">
    <source>
        <dbReference type="SMART" id="SM01104"/>
    </source>
</evidence>
<dbReference type="GO" id="GO:0008168">
    <property type="term" value="F:methyltransferase activity"/>
    <property type="evidence" value="ECO:0007669"/>
    <property type="project" value="UniProtKB-UniRule"/>
</dbReference>
<comment type="subcellular location">
    <subcellularLocation>
        <location evidence="2">Mitochondrion</location>
    </subcellularLocation>
    <subcellularLocation>
        <location evidence="1">Nucleus</location>
    </subcellularLocation>
</comment>
<comment type="similarity">
    <text evidence="3">Belongs to the SPT5 family.</text>
</comment>
<evidence type="ECO:0000256" key="16">
    <source>
        <dbReference type="HAMAP-Rule" id="MF_03044"/>
    </source>
</evidence>
<gene>
    <name evidence="21" type="primary">CSON005189</name>
</gene>
<dbReference type="GO" id="GO:0003729">
    <property type="term" value="F:mRNA binding"/>
    <property type="evidence" value="ECO:0007669"/>
    <property type="project" value="TreeGrafter"/>
</dbReference>
<dbReference type="Pfam" id="PF04430">
    <property type="entry name" value="DUF498"/>
    <property type="match status" value="1"/>
</dbReference>
<dbReference type="Pfam" id="PF03439">
    <property type="entry name" value="Spt5-NGN"/>
    <property type="match status" value="1"/>
</dbReference>
<dbReference type="InterPro" id="IPR022581">
    <property type="entry name" value="Spt5_N"/>
</dbReference>
<evidence type="ECO:0000256" key="13">
    <source>
        <dbReference type="ARBA" id="ARBA00023163"/>
    </source>
</evidence>
<dbReference type="InterPro" id="IPR057936">
    <property type="entry name" value="KOWx_Spt5"/>
</dbReference>
<feature type="compositionally biased region" description="Low complexity" evidence="17">
    <location>
        <begin position="1392"/>
        <end position="1411"/>
    </location>
</feature>
<dbReference type="FunFam" id="2.30.30.30:FF:000013">
    <property type="entry name" value="Transcription elongation factor SPT5"/>
    <property type="match status" value="1"/>
</dbReference>
<dbReference type="SMART" id="SM00739">
    <property type="entry name" value="KOW"/>
    <property type="match status" value="6"/>
</dbReference>
<accession>A0A336MSR5</accession>
<dbReference type="InterPro" id="IPR041973">
    <property type="entry name" value="KOW_Spt5_1"/>
</dbReference>
<evidence type="ECO:0000313" key="21">
    <source>
        <dbReference type="EMBL" id="SSX32601.1"/>
    </source>
</evidence>
<reference evidence="21" key="1">
    <citation type="submission" date="2018-07" db="EMBL/GenBank/DDBJ databases">
        <authorList>
            <person name="Quirk P.G."/>
            <person name="Krulwich T.A."/>
        </authorList>
    </citation>
    <scope>NUCLEOTIDE SEQUENCE</scope>
</reference>
<evidence type="ECO:0000259" key="18">
    <source>
        <dbReference type="SMART" id="SM00738"/>
    </source>
</evidence>
<dbReference type="InterPro" id="IPR008991">
    <property type="entry name" value="Translation_prot_SH3-like_sf"/>
</dbReference>
<dbReference type="InterPro" id="IPR021867">
    <property type="entry name" value="Bmt2/SAMTOR"/>
</dbReference>
<feature type="compositionally biased region" description="Acidic residues" evidence="17">
    <location>
        <begin position="564"/>
        <end position="578"/>
    </location>
</feature>
<feature type="compositionally biased region" description="Polar residues" evidence="17">
    <location>
        <begin position="1365"/>
        <end position="1374"/>
    </location>
</feature>
<dbReference type="SMART" id="SM01104">
    <property type="entry name" value="CTD"/>
    <property type="match status" value="1"/>
</dbReference>
<evidence type="ECO:0000256" key="12">
    <source>
        <dbReference type="ARBA" id="ARBA00023159"/>
    </source>
</evidence>
<feature type="domain" description="KOW" evidence="19">
    <location>
        <begin position="1111"/>
        <end position="1138"/>
    </location>
</feature>
<feature type="compositionally biased region" description="Polar residues" evidence="17">
    <location>
        <begin position="1278"/>
        <end position="1300"/>
    </location>
</feature>
<sequence>MAQLGRQIIKHLMKNSISIRNHTPIISTSILNENPCQLPKYDQIRRYSGAYEGDGKTTMTLLNQEKELGLMINSYSQMGFRLNNNVFVLGPMAIFPRTVMAWNVDTCDDINEQSLRLVSLLEPKIDVLILGIGDANPNPAFTKRILQFMNKYKITVEILRTEAACATFNFLNAESRMVAALLIPPLHLNINEDDLMRHTIKRNLYQLEEDDMFGNKIGFQIREELRKIVCKQIAVMASKEHLELSGFIKDVHKNLRNKSKEIGADLAWKNHLQEEKQLRDYAEAMKTLSETHWTNRNSEPNRIDWTITQSRSYFNENLIEKYREKEKSILEKVFEENQDNQPYKPTPCYRRITSYTSIRLLDVGSCFNPFKKYEDFEVTAIDIAPSKSSGVYKMDFTNVSITDSDTFQTCHNRLMNLPSQYFDVVVFSLLLEYLPSSEQRIKCVQNAYDVLDNEGLLVIITPDSKHVGANAKLMKNWRYTLSLMGFNRIMFEKMEHVTCMVFRKCIDKSNPKMSDSEVSNASDSGSEGSNRSRRSGSNRSSRSRSGSGSDNEQQQPRRGRRIDDEEDDMDSEEYEEDENPRSKKKKKERYGGFIIDEAEVDDEVEEDDEWEDGAQEIGIVGNEIEEFGQTAREIENRRRGALWDSQKEDEIEEYLRKKYADESVARRHFGDGGEEMSDEITQQTLLPGIKDPNLWMVKCRIGEEKATALLLMRKYLTYLNTDEPLQIKTVVAPEGVKGYIYVEAFKQTHVKAAIQNVGNLRMGIWKQEMVPIKEMTDVLKVVKDQSTLRSKQWVRLKRGLYKDDIAQVDYVDLAQNQVHLKLLPRIDYTRLRGALRTTQSEADDAKRKKKRRPPAKPFDPEQIRAIGGEVTSDGDFLIFEGNRYSRKGFLYKNFTMSAILADGVKPTLAELERFEEQPEDINIEIAVSKSDPSGTHSFSMGDNVEVACGDLENLQAKIIAIDGAMITVQPKHEDLKDPLIFKAAELRKYFKAGDHAKVLAGRYEGETGLIVRVEPQRVVLVSDLTMHELEVLPRDLQLCSDMATGVDSLGQYQWGDLVQIDAQTVGVIVRLERENFHVLSMHGKVVECKPTALQKRRENRNTIALDSEHNQIRRRDIVKAIEGPHAGRDGEIKHIYRNLAFLHSRMYTENGGIFVCKTHHLQLAGGNKNSANNAAPMGFFNGLMSPRIHSPMHPSGGQRGGRGAGRGGRGGFNNRVSRDREILGKSIKITGGPYKGAVGIVKDATESTARVELHSSCQTISVDRNHIAVVGQPAKDGSISSYGRTPGRTPSSSHGAQTPIYNAGSKTPLHGGQTPQYDGSRTPFGGMTPSHDGSMTPRHGAWDPANTPARMNEYEYNLDEANPSPGYNPSTPGYQHTPFAPQTPGSSQMYGSDSFSPYQASSSPSPSPYASGYMGTPSPTGYSPAAGPSSPYNPQTPGASLDSHNNDWCTSDIEVKIKSNDDNDLSGQNGIIRTVNNGVCSVFLIEEDRVVTVQASNLEPVPPRVRDYFKAISGENRDSCGQVIQIIGGGREALVKFNLMAEPQMVPIYQLCKYKES</sequence>
<dbReference type="CDD" id="cd02440">
    <property type="entry name" value="AdoMet_MTases"/>
    <property type="match status" value="1"/>
</dbReference>
<name>A0A336MSR5_CULSO</name>
<dbReference type="SMART" id="SM00738">
    <property type="entry name" value="NGN"/>
    <property type="match status" value="1"/>
</dbReference>
<feature type="region of interest" description="Disordered" evidence="17">
    <location>
        <begin position="511"/>
        <end position="587"/>
    </location>
</feature>
<feature type="region of interest" description="Disordered" evidence="17">
    <location>
        <begin position="837"/>
        <end position="861"/>
    </location>
</feature>
<dbReference type="GO" id="GO:0005739">
    <property type="term" value="C:mitochondrion"/>
    <property type="evidence" value="ECO:0007669"/>
    <property type="project" value="UniProtKB-SubCell"/>
</dbReference>
<dbReference type="CDD" id="cd05125">
    <property type="entry name" value="Mth938_2P1-like"/>
    <property type="match status" value="1"/>
</dbReference>
<keyword evidence="10" id="KW-0805">Transcription regulation</keyword>
<dbReference type="InterPro" id="IPR029063">
    <property type="entry name" value="SAM-dependent_MTases_sf"/>
</dbReference>
<keyword evidence="5" id="KW-0597">Phosphoprotein</keyword>
<dbReference type="CDD" id="cd06083">
    <property type="entry name" value="KOW_Spt5_3"/>
    <property type="match status" value="1"/>
</dbReference>
<dbReference type="InterPro" id="IPR041975">
    <property type="entry name" value="KOW_Spt5_2"/>
</dbReference>
<evidence type="ECO:0000259" key="19">
    <source>
        <dbReference type="SMART" id="SM00739"/>
    </source>
</evidence>
<dbReference type="InterPro" id="IPR036748">
    <property type="entry name" value="MTH938-like_sf"/>
</dbReference>
<dbReference type="GO" id="GO:0006368">
    <property type="term" value="P:transcription elongation by RNA polymerase II"/>
    <property type="evidence" value="ECO:0007669"/>
    <property type="project" value="TreeGrafter"/>
</dbReference>
<evidence type="ECO:0000256" key="7">
    <source>
        <dbReference type="ARBA" id="ARBA00022679"/>
    </source>
</evidence>
<evidence type="ECO:0000256" key="5">
    <source>
        <dbReference type="ARBA" id="ARBA00022553"/>
    </source>
</evidence>
<feature type="binding site" evidence="16">
    <location>
        <position position="364"/>
    </location>
    <ligand>
        <name>S-adenosyl-L-methionine</name>
        <dbReference type="ChEBI" id="CHEBI:59789"/>
    </ligand>
</feature>
<feature type="compositionally biased region" description="Gly residues" evidence="17">
    <location>
        <begin position="1197"/>
        <end position="1211"/>
    </location>
</feature>
<dbReference type="InterPro" id="IPR034095">
    <property type="entry name" value="NDUF3"/>
</dbReference>
<keyword evidence="9" id="KW-0677">Repeat</keyword>
<dbReference type="GO" id="GO:0032784">
    <property type="term" value="P:regulation of DNA-templated transcription elongation"/>
    <property type="evidence" value="ECO:0007669"/>
    <property type="project" value="InterPro"/>
</dbReference>
<dbReference type="InterPro" id="IPR041980">
    <property type="entry name" value="KOW_Spt5_6_metazoa"/>
</dbReference>
<dbReference type="CDD" id="cd06081">
    <property type="entry name" value="KOW_Spt5_1"/>
    <property type="match status" value="1"/>
</dbReference>
<dbReference type="Pfam" id="PF11968">
    <property type="entry name" value="Bmt2"/>
    <property type="match status" value="1"/>
</dbReference>
<feature type="domain" description="KOW" evidence="19">
    <location>
        <begin position="1220"/>
        <end position="1247"/>
    </location>
</feature>
<keyword evidence="4" id="KW-0678">Repressor</keyword>
<dbReference type="InterPro" id="IPR005824">
    <property type="entry name" value="KOW"/>
</dbReference>
<feature type="compositionally biased region" description="Polar residues" evidence="17">
    <location>
        <begin position="511"/>
        <end position="521"/>
    </location>
</feature>
<keyword evidence="14" id="KW-0539">Nucleus</keyword>
<evidence type="ECO:0000256" key="10">
    <source>
        <dbReference type="ARBA" id="ARBA00023015"/>
    </source>
</evidence>
<dbReference type="InterPro" id="IPR014722">
    <property type="entry name" value="Rib_uL2_dom2"/>
</dbReference>
<evidence type="ECO:0000256" key="9">
    <source>
        <dbReference type="ARBA" id="ARBA00022737"/>
    </source>
</evidence>
<dbReference type="EMBL" id="UFQT01002082">
    <property type="protein sequence ID" value="SSX32601.1"/>
    <property type="molecule type" value="Genomic_DNA"/>
</dbReference>
<feature type="domain" description="KOW" evidence="19">
    <location>
        <begin position="937"/>
        <end position="964"/>
    </location>
</feature>
<feature type="compositionally biased region" description="Polar residues" evidence="17">
    <location>
        <begin position="1430"/>
        <end position="1446"/>
    </location>
</feature>
<dbReference type="Pfam" id="PF23284">
    <property type="entry name" value="KOW2_Spt5"/>
    <property type="match status" value="1"/>
</dbReference>
<dbReference type="InterPro" id="IPR039659">
    <property type="entry name" value="SPT5"/>
</dbReference>
<dbReference type="InterPro" id="IPR041976">
    <property type="entry name" value="KOW_Spt5_3"/>
</dbReference>
<evidence type="ECO:0000256" key="11">
    <source>
        <dbReference type="ARBA" id="ARBA00023128"/>
    </source>
</evidence>
<dbReference type="Pfam" id="PF23037">
    <property type="entry name" value="KOWx_SPT5"/>
    <property type="match status" value="1"/>
</dbReference>
<dbReference type="Pfam" id="PF23290">
    <property type="entry name" value="KOW5_SPT5"/>
    <property type="match status" value="1"/>
</dbReference>
<dbReference type="PANTHER" id="PTHR11125:SF7">
    <property type="entry name" value="TRANSCRIPTION ELONGATION FACTOR SPT5"/>
    <property type="match status" value="1"/>
</dbReference>
<feature type="domain" description="KOW" evidence="19">
    <location>
        <begin position="1502"/>
        <end position="1529"/>
    </location>
</feature>
<evidence type="ECO:0000256" key="4">
    <source>
        <dbReference type="ARBA" id="ARBA00022491"/>
    </source>
</evidence>
<dbReference type="Pfam" id="PF23042">
    <property type="entry name" value="KOW1_SPT5"/>
    <property type="match status" value="1"/>
</dbReference>
<evidence type="ECO:0000256" key="1">
    <source>
        <dbReference type="ARBA" id="ARBA00004123"/>
    </source>
</evidence>
<dbReference type="CDD" id="cd06084">
    <property type="entry name" value="KOW_Spt5_4"/>
    <property type="match status" value="1"/>
</dbReference>
<dbReference type="InterPro" id="IPR041977">
    <property type="entry name" value="KOW_Spt5_4"/>
</dbReference>
<dbReference type="Gene3D" id="3.40.1230.10">
    <property type="entry name" value="MTH938-like"/>
    <property type="match status" value="1"/>
</dbReference>
<keyword evidence="11" id="KW-0496">Mitochondrion</keyword>
<feature type="region of interest" description="Disordered" evidence="17">
    <location>
        <begin position="1190"/>
        <end position="1219"/>
    </location>
</feature>
<dbReference type="InterPro" id="IPR024945">
    <property type="entry name" value="Spt5_C_dom"/>
</dbReference>
<dbReference type="CDD" id="cd06082">
    <property type="entry name" value="KOW_Spt5_2"/>
    <property type="match status" value="1"/>
</dbReference>
<feature type="domain" description="KOW" evidence="19">
    <location>
        <begin position="989"/>
        <end position="1016"/>
    </location>
</feature>
<protein>
    <recommendedName>
        <fullName evidence="16">S-adenosylmethionine sensor upstream of mTORC1</fullName>
    </recommendedName>
    <alternativeName>
        <fullName evidence="16">Probable methyltransferase BMT2 homolog</fullName>
        <ecNumber evidence="16">2.1.1.-</ecNumber>
    </alternativeName>
</protein>
<comment type="similarity">
    <text evidence="15">Belongs to the NDUFAF3 family.</text>
</comment>
<comment type="function">
    <text evidence="16">S-adenosyl-L-methionine-binding protein that acts as an inhibitor of mTORC1 signaling. Acts as a sensor of S-adenosyl-L-methionine to signal methionine sufficiency to mTORC1. Probably also acts as a S-adenosyl-L-methionine-dependent methyltransferase.</text>
</comment>
<dbReference type="FunFam" id="3.30.70.940:FF:000003">
    <property type="entry name" value="Transcription elongation factor SPT5"/>
    <property type="match status" value="1"/>
</dbReference>
<evidence type="ECO:0000256" key="6">
    <source>
        <dbReference type="ARBA" id="ARBA00022603"/>
    </source>
</evidence>
<dbReference type="Pfam" id="PF11942">
    <property type="entry name" value="Spt5_N"/>
    <property type="match status" value="1"/>
</dbReference>
<proteinExistence type="inferred from homology"/>
<dbReference type="EC" id="2.1.1.-" evidence="16"/>
<dbReference type="SUPFAM" id="SSF64076">
    <property type="entry name" value="MTH938-like"/>
    <property type="match status" value="1"/>
</dbReference>
<dbReference type="CDD" id="cd09888">
    <property type="entry name" value="NGN_Euk"/>
    <property type="match status" value="1"/>
</dbReference>
<dbReference type="InterPro" id="IPR041978">
    <property type="entry name" value="KOW_Spt5_5"/>
</dbReference>
<evidence type="ECO:0000256" key="17">
    <source>
        <dbReference type="SAM" id="MobiDB-lite"/>
    </source>
</evidence>
<dbReference type="InterPro" id="IPR036735">
    <property type="entry name" value="NGN_dom_sf"/>
</dbReference>
<comment type="similarity">
    <text evidence="16">Belongs to the BMT2 family.</text>
</comment>
<dbReference type="FunFam" id="2.30.30.30:FF:000017">
    <property type="entry name" value="Transcription elongation factor SPT5"/>
    <property type="match status" value="1"/>
</dbReference>
<keyword evidence="6 16" id="KW-0489">Methyltransferase</keyword>
<dbReference type="VEuPathDB" id="VectorBase:CSON005189"/>
<dbReference type="Gene3D" id="3.40.50.150">
    <property type="entry name" value="Vaccinia Virus protein VP39"/>
    <property type="match status" value="1"/>
</dbReference>
<feature type="compositionally biased region" description="Low complexity" evidence="17">
    <location>
        <begin position="537"/>
        <end position="552"/>
    </location>
</feature>
<keyword evidence="12" id="KW-0010">Activator</keyword>
<feature type="domain" description="NusG-like N-terminal" evidence="18">
    <location>
        <begin position="691"/>
        <end position="782"/>
    </location>
</feature>